<feature type="region of interest" description="Disordered" evidence="1">
    <location>
        <begin position="743"/>
        <end position="765"/>
    </location>
</feature>
<dbReference type="Pfam" id="PF13559">
    <property type="entry name" value="DUF4129"/>
    <property type="match status" value="1"/>
</dbReference>
<evidence type="ECO:0000313" key="3">
    <source>
        <dbReference type="EMBL" id="RKD94005.1"/>
    </source>
</evidence>
<feature type="compositionally biased region" description="Gly residues" evidence="1">
    <location>
        <begin position="273"/>
        <end position="284"/>
    </location>
</feature>
<feature type="compositionally biased region" description="Polar residues" evidence="1">
    <location>
        <begin position="442"/>
        <end position="452"/>
    </location>
</feature>
<proteinExistence type="predicted"/>
<feature type="region of interest" description="Disordered" evidence="1">
    <location>
        <begin position="819"/>
        <end position="865"/>
    </location>
</feature>
<dbReference type="InterPro" id="IPR025403">
    <property type="entry name" value="TgpA-like_C"/>
</dbReference>
<feature type="region of interest" description="Disordered" evidence="1">
    <location>
        <begin position="1"/>
        <end position="21"/>
    </location>
</feature>
<dbReference type="RefSeq" id="WP_120245973.1">
    <property type="nucleotide sequence ID" value="NZ_RAPO01000003.1"/>
</dbReference>
<accession>A0A3R7HX39</accession>
<evidence type="ECO:0000256" key="1">
    <source>
        <dbReference type="SAM" id="MobiDB-lite"/>
    </source>
</evidence>
<name>A0A3R7HX39_9EURY</name>
<organism evidence="3 4">
    <name type="scientific">Halopiger aswanensis</name>
    <dbReference type="NCBI Taxonomy" id="148449"/>
    <lineage>
        <taxon>Archaea</taxon>
        <taxon>Methanobacteriati</taxon>
        <taxon>Methanobacteriota</taxon>
        <taxon>Stenosarchaea group</taxon>
        <taxon>Halobacteria</taxon>
        <taxon>Halobacteriales</taxon>
        <taxon>Natrialbaceae</taxon>
        <taxon>Halopiger</taxon>
    </lineage>
</organism>
<feature type="compositionally biased region" description="Gly residues" evidence="1">
    <location>
        <begin position="238"/>
        <end position="250"/>
    </location>
</feature>
<feature type="compositionally biased region" description="Gly residues" evidence="1">
    <location>
        <begin position="180"/>
        <end position="193"/>
    </location>
</feature>
<feature type="compositionally biased region" description="Low complexity" evidence="1">
    <location>
        <begin position="85"/>
        <end position="100"/>
    </location>
</feature>
<feature type="region of interest" description="Disordered" evidence="1">
    <location>
        <begin position="388"/>
        <end position="452"/>
    </location>
</feature>
<keyword evidence="4" id="KW-1185">Reference proteome</keyword>
<evidence type="ECO:0000313" key="4">
    <source>
        <dbReference type="Proteomes" id="UP000283805"/>
    </source>
</evidence>
<feature type="region of interest" description="Disordered" evidence="1">
    <location>
        <begin position="53"/>
        <end position="354"/>
    </location>
</feature>
<feature type="compositionally biased region" description="Acidic residues" evidence="1">
    <location>
        <begin position="843"/>
        <end position="865"/>
    </location>
</feature>
<gene>
    <name evidence="3" type="ORF">ATJ93_3640</name>
</gene>
<evidence type="ECO:0000259" key="2">
    <source>
        <dbReference type="Pfam" id="PF13559"/>
    </source>
</evidence>
<comment type="caution">
    <text evidence="3">The sequence shown here is derived from an EMBL/GenBank/DDBJ whole genome shotgun (WGS) entry which is preliminary data.</text>
</comment>
<dbReference type="AlphaFoldDB" id="A0A3R7HX39"/>
<sequence>MGSGSTDAGDESVDSSTAAATGPDWGQVALVLVAAAILALAAVTIPPLGGVGFQGQGPAQPAGEEGSSGLLQLGSGGDGGGGAGDHQLGSDAAGSADGTDSGTGGDQPGETGDGAGGSGAGSGAGSGTGTDAESGSDSGSEVGDAGDGQQDGTAGGRSGSGSETGSADGEGTGEPSQGEFGTGSGDGTTGSPGDGTAEEPGGRSDGTSTDGRGSPADGTTSGDGISGSSGEQTDGTGTETGDGDGSGESTGDGSADGDESTTGDGDSSSPSQDGGGDGDTGSGDGSSESDSESGSGGQESGDGDESENGEDTEDSSDDETGDEDGTSYDISFDEQPTPGSTVEVTVTGDGDPVEDATVYFNDERIGTTDADGTVTGEVPYTETLEVRAEVSPTETETTTARGSASISGPTLPGLDASRQFHGTVAMPLSAAQDSQTEDGNESETGNGAQTTVEMNPETELTIDGAPIAGTNVTVVATVDGNPIPQGAVSIDGEEYGTTGDDGAAVVPVPETPGNATIAVERGEIRAERTVTVETLSLTVEDRFPLPGRPVDARLEYGNESVANATILVDGAAAATTGADGTATVGLPLANEATIAATYEGARATTTVDGLYRNAALLALAVVGGLLLFWRLSARYGVGDRVRSLPSPASLLQRLGDALRTLGRRTVDAIVRLARSLESLGYWIVDRARAVARALERAGRWLVELPGELATKGLAALSALHPIRLYRYLRDAIRSLLRSSRERADDVSEAVTGTDGTAAAGDEETDEDVRTLRELWAEFVRLVRPPRLRTKTPGEVGRYAVEKGFPEPPVRTVVDAFRDSEYGETAPSDDRLERVRSAVRSVTDGDDTTADDTEDENDGENGGDRP</sequence>
<feature type="compositionally biased region" description="Gly residues" evidence="1">
    <location>
        <begin position="74"/>
        <end position="84"/>
    </location>
</feature>
<feature type="compositionally biased region" description="Acidic residues" evidence="1">
    <location>
        <begin position="301"/>
        <end position="326"/>
    </location>
</feature>
<reference evidence="3 4" key="1">
    <citation type="submission" date="2018-09" db="EMBL/GenBank/DDBJ databases">
        <title>Genomic Encyclopedia of Archaeal and Bacterial Type Strains, Phase II (KMG-II): from individual species to whole genera.</title>
        <authorList>
            <person name="Goeker M."/>
        </authorList>
    </citation>
    <scope>NUCLEOTIDE SEQUENCE [LARGE SCALE GENOMIC DNA]</scope>
    <source>
        <strain evidence="3 4">DSM 13151</strain>
    </source>
</reference>
<protein>
    <submittedName>
        <fullName evidence="3">Uncharacterized protein DUF4129</fullName>
    </submittedName>
</protein>
<feature type="compositionally biased region" description="Low complexity" evidence="1">
    <location>
        <begin position="56"/>
        <end position="73"/>
    </location>
</feature>
<feature type="compositionally biased region" description="Low complexity" evidence="1">
    <location>
        <begin position="217"/>
        <end position="237"/>
    </location>
</feature>
<feature type="compositionally biased region" description="Gly residues" evidence="1">
    <location>
        <begin position="101"/>
        <end position="128"/>
    </location>
</feature>
<dbReference type="OrthoDB" id="206550at2157"/>
<dbReference type="EMBL" id="RAPO01000003">
    <property type="protein sequence ID" value="RKD94005.1"/>
    <property type="molecule type" value="Genomic_DNA"/>
</dbReference>
<feature type="compositionally biased region" description="Low complexity" evidence="1">
    <location>
        <begin position="129"/>
        <end position="152"/>
    </location>
</feature>
<feature type="compositionally biased region" description="Low complexity" evidence="1">
    <location>
        <begin position="748"/>
        <end position="759"/>
    </location>
</feature>
<feature type="domain" description="Protein-glutamine gamma-glutamyltransferase-like C-terminal" evidence="2">
    <location>
        <begin position="772"/>
        <end position="839"/>
    </location>
</feature>
<feature type="compositionally biased region" description="Polar residues" evidence="1">
    <location>
        <begin position="392"/>
        <end position="408"/>
    </location>
</feature>
<feature type="compositionally biased region" description="Low complexity" evidence="1">
    <location>
        <begin position="262"/>
        <end position="272"/>
    </location>
</feature>
<dbReference type="Proteomes" id="UP000283805">
    <property type="component" value="Unassembled WGS sequence"/>
</dbReference>